<dbReference type="InterPro" id="IPR010352">
    <property type="entry name" value="DUF945"/>
</dbReference>
<evidence type="ECO:0000313" key="2">
    <source>
        <dbReference type="Proteomes" id="UP000672097"/>
    </source>
</evidence>
<comment type="caution">
    <text evidence="1">The sequence shown here is derived from an EMBL/GenBank/DDBJ whole genome shotgun (WGS) entry which is preliminary data.</text>
</comment>
<evidence type="ECO:0000313" key="1">
    <source>
        <dbReference type="EMBL" id="MBQ0936054.1"/>
    </source>
</evidence>
<dbReference type="RefSeq" id="WP_210809362.1">
    <property type="nucleotide sequence ID" value="NZ_JAGQDG010000004.1"/>
</dbReference>
<dbReference type="Proteomes" id="UP000672097">
    <property type="component" value="Unassembled WGS sequence"/>
</dbReference>
<sequence length="467" mass="48913">MSKVGLWVAGGAVAVVAAGAAGTVMSGNKIEAKMTTETRQMLDKLAPLVTVQELKYEKTFTSATRTLTLKMGCGDTSFPLTWRDRIQHGPLPGFSTVGGAVIDSEFVLSDEVKAKLKEAIGLDAAPLTVHSVVSLGGDITSDMAMPSVKAKLPDGTQLTWQGLTARSVQKGAATHYDMAMPSLEMVDADSGAVVKMVGFKSTGDATSGKYWWASPGTATGEIASIEVAGKPEDGEAVKLLMKGAKFSSKVTVDGDLLSTAAEGSTSIEVNGYKVDKVLWQESAKRIHLPTIEEIALSFINKENMGLICQGDAGKAALEQKIQQVSAELPMKLMALLPHNPQYGIDKVAATYQGKEGEFGYSLGTEGVTAEEVKPGATNPMALIKKVVANAHVKVPTAWLRAIADASKGDGEAPTDEAINAMIEPAIAQGFVVREGDFLVAKASFKNGAATLNGKPMPIPGLPPVAPQ</sequence>
<accession>A0ABS5DY39</accession>
<dbReference type="EMBL" id="JAGQDG010000004">
    <property type="protein sequence ID" value="MBQ0936054.1"/>
    <property type="molecule type" value="Genomic_DNA"/>
</dbReference>
<dbReference type="Pfam" id="PF06097">
    <property type="entry name" value="DUF945"/>
    <property type="match status" value="1"/>
</dbReference>
<protein>
    <submittedName>
        <fullName evidence="1">DUF945 family protein</fullName>
    </submittedName>
</protein>
<organism evidence="1 2">
    <name type="scientific">Ideonella paludis</name>
    <dbReference type="NCBI Taxonomy" id="1233411"/>
    <lineage>
        <taxon>Bacteria</taxon>
        <taxon>Pseudomonadati</taxon>
        <taxon>Pseudomonadota</taxon>
        <taxon>Betaproteobacteria</taxon>
        <taxon>Burkholderiales</taxon>
        <taxon>Sphaerotilaceae</taxon>
        <taxon>Ideonella</taxon>
    </lineage>
</organism>
<gene>
    <name evidence="1" type="ORF">KAK11_12010</name>
</gene>
<reference evidence="1 2" key="1">
    <citation type="submission" date="2021-04" db="EMBL/GenBank/DDBJ databases">
        <title>The genome sequence of type strain Ideonella paludis KCTC 32238.</title>
        <authorList>
            <person name="Liu Y."/>
        </authorList>
    </citation>
    <scope>NUCLEOTIDE SEQUENCE [LARGE SCALE GENOMIC DNA]</scope>
    <source>
        <strain evidence="1 2">KCTC 32238</strain>
    </source>
</reference>
<keyword evidence="2" id="KW-1185">Reference proteome</keyword>
<proteinExistence type="predicted"/>
<name>A0ABS5DY39_9BURK</name>